<proteinExistence type="predicted"/>
<accession>A0A254N4F6</accession>
<sequence length="75" mass="7577">MIGAPLPPSLSLHLQASPLLRPASAPGLAQPAHAAAWLEGLGLNGGTVLRADVSGDLRGLSVQQHAERVLNALVG</sequence>
<dbReference type="AlphaFoldDB" id="A0A254N4F6"/>
<keyword evidence="2" id="KW-1185">Reference proteome</keyword>
<organism evidence="1 2">
    <name type="scientific">Roseateles puraquae</name>
    <dbReference type="NCBI Taxonomy" id="431059"/>
    <lineage>
        <taxon>Bacteria</taxon>
        <taxon>Pseudomonadati</taxon>
        <taxon>Pseudomonadota</taxon>
        <taxon>Betaproteobacteria</taxon>
        <taxon>Burkholderiales</taxon>
        <taxon>Sphaerotilaceae</taxon>
        <taxon>Roseateles</taxon>
    </lineage>
</organism>
<comment type="caution">
    <text evidence="1">The sequence shown here is derived from an EMBL/GenBank/DDBJ whole genome shotgun (WGS) entry which is preliminary data.</text>
</comment>
<evidence type="ECO:0000313" key="2">
    <source>
        <dbReference type="Proteomes" id="UP000197446"/>
    </source>
</evidence>
<gene>
    <name evidence="1" type="ORF">CDO81_17725</name>
</gene>
<protein>
    <submittedName>
        <fullName evidence="1">Uncharacterized protein</fullName>
    </submittedName>
</protein>
<name>A0A254N4F6_9BURK</name>
<dbReference type="EMBL" id="NISI01000007">
    <property type="protein sequence ID" value="OWR02670.1"/>
    <property type="molecule type" value="Genomic_DNA"/>
</dbReference>
<evidence type="ECO:0000313" key="1">
    <source>
        <dbReference type="EMBL" id="OWR02670.1"/>
    </source>
</evidence>
<dbReference type="RefSeq" id="WP_088484560.1">
    <property type="nucleotide sequence ID" value="NZ_JBCNLH010000007.1"/>
</dbReference>
<dbReference type="OrthoDB" id="9997845at2"/>
<dbReference type="Proteomes" id="UP000197446">
    <property type="component" value="Unassembled WGS sequence"/>
</dbReference>
<reference evidence="1 2" key="1">
    <citation type="journal article" date="2007" name="Int. J. Syst. Evol. Microbiol.">
        <title>Description of Pelomonas aquatica sp. nov. and Pelomonas puraquae sp. nov., isolated from industrial and haemodialysis water.</title>
        <authorList>
            <person name="Gomila M."/>
            <person name="Bowien B."/>
            <person name="Falsen E."/>
            <person name="Moore E.R."/>
            <person name="Lalucat J."/>
        </authorList>
    </citation>
    <scope>NUCLEOTIDE SEQUENCE [LARGE SCALE GENOMIC DNA]</scope>
    <source>
        <strain evidence="1 2">CCUG 52769</strain>
    </source>
</reference>